<dbReference type="PANTHER" id="PTHR30532:SF28">
    <property type="entry name" value="PETROBACTIN-BINDING PROTEIN YCLQ"/>
    <property type="match status" value="1"/>
</dbReference>
<evidence type="ECO:0000256" key="1">
    <source>
        <dbReference type="ARBA" id="ARBA00004196"/>
    </source>
</evidence>
<dbReference type="InterPro" id="IPR051313">
    <property type="entry name" value="Bact_iron-sidero_bind"/>
</dbReference>
<dbReference type="SUPFAM" id="SSF53807">
    <property type="entry name" value="Helical backbone' metal receptor"/>
    <property type="match status" value="1"/>
</dbReference>
<name>A0A2A7UPZ8_COMTR</name>
<keyword evidence="5" id="KW-0732">Signal</keyword>
<keyword evidence="8" id="KW-1185">Reference proteome</keyword>
<evidence type="ECO:0000259" key="6">
    <source>
        <dbReference type="PROSITE" id="PS50983"/>
    </source>
</evidence>
<dbReference type="InterPro" id="IPR033870">
    <property type="entry name" value="FatB"/>
</dbReference>
<comment type="subcellular location">
    <subcellularLocation>
        <location evidence="1">Cell envelope</location>
    </subcellularLocation>
</comment>
<keyword evidence="4" id="KW-0410">Iron transport</keyword>
<comment type="similarity">
    <text evidence="2">Belongs to the bacterial solute-binding protein 8 family.</text>
</comment>
<dbReference type="OrthoDB" id="63946at2"/>
<keyword evidence="4" id="KW-0406">Ion transport</keyword>
<feature type="domain" description="Fe/B12 periplasmic-binding" evidence="6">
    <location>
        <begin position="34"/>
        <end position="301"/>
    </location>
</feature>
<evidence type="ECO:0000256" key="3">
    <source>
        <dbReference type="ARBA" id="ARBA00022448"/>
    </source>
</evidence>
<dbReference type="GO" id="GO:0030288">
    <property type="term" value="C:outer membrane-bounded periplasmic space"/>
    <property type="evidence" value="ECO:0007669"/>
    <property type="project" value="TreeGrafter"/>
</dbReference>
<proteinExistence type="inferred from homology"/>
<dbReference type="Pfam" id="PF01497">
    <property type="entry name" value="Peripla_BP_2"/>
    <property type="match status" value="1"/>
</dbReference>
<dbReference type="Gene3D" id="3.40.50.1980">
    <property type="entry name" value="Nitrogenase molybdenum iron protein domain"/>
    <property type="match status" value="2"/>
</dbReference>
<reference evidence="8" key="1">
    <citation type="submission" date="2017-09" db="EMBL/GenBank/DDBJ databases">
        <title>FDA dAtabase for Regulatory Grade micrObial Sequences (FDA-ARGOS): Supporting development and validation of Infectious Disease Dx tests.</title>
        <authorList>
            <person name="Minogue T."/>
            <person name="Wolcott M."/>
            <person name="Wasieloski L."/>
            <person name="Aguilar W."/>
            <person name="Moore D."/>
            <person name="Tallon L."/>
            <person name="Sadzewicz L."/>
            <person name="Ott S."/>
            <person name="Zhao X."/>
            <person name="Nagaraj S."/>
            <person name="Vavikolanu K."/>
            <person name="Aluvathingal J."/>
            <person name="Nadendla S."/>
            <person name="Sichtig H."/>
        </authorList>
    </citation>
    <scope>NUCLEOTIDE SEQUENCE [LARGE SCALE GENOMIC DNA]</scope>
    <source>
        <strain evidence="8">FDAARGOS_394</strain>
    </source>
</reference>
<gene>
    <name evidence="7" type="ORF">CRM82_01095</name>
</gene>
<dbReference type="PROSITE" id="PS50983">
    <property type="entry name" value="FE_B12_PBP"/>
    <property type="match status" value="1"/>
</dbReference>
<evidence type="ECO:0000313" key="8">
    <source>
        <dbReference type="Proteomes" id="UP000220246"/>
    </source>
</evidence>
<evidence type="ECO:0000256" key="4">
    <source>
        <dbReference type="ARBA" id="ARBA00022496"/>
    </source>
</evidence>
<keyword evidence="4" id="KW-0408">Iron</keyword>
<keyword evidence="3" id="KW-0813">Transport</keyword>
<dbReference type="CDD" id="cd01140">
    <property type="entry name" value="FatB"/>
    <property type="match status" value="1"/>
</dbReference>
<sequence length="302" mass="31745">MAAGAWAASPAAAQAPIAIAHAKGVTRVPAAPQRVVVFDLGALDTMHTLGLPVAGVPKAQFPDYLQGYAAARYPVAGSLFEPDYEALSRIRPDLIIVGGRSAAKYELLRKIAPTVDFSVNGQQMLQDMGRNVTALASLYGKQAQGQALVDRMQQAVAGLRQLSSQAAPGLLLMAVNDKIMPQAPGSRFGFLFDVLGAQSALTAQQLPARGTAYTFDDVARLNPQWLYVIDRNTATGQAAGGGAIIPSQQVFDNAQVKGTAAGQKGQVVFLDPKGWYLMGSTGPTALLGNVAQLKQVYQAAVR</sequence>
<dbReference type="InterPro" id="IPR002491">
    <property type="entry name" value="ABC_transptr_periplasmic_BD"/>
</dbReference>
<comment type="caution">
    <text evidence="7">The sequence shown here is derived from an EMBL/GenBank/DDBJ whole genome shotgun (WGS) entry which is preliminary data.</text>
</comment>
<dbReference type="EMBL" id="PDEA01000001">
    <property type="protein sequence ID" value="PEH87395.1"/>
    <property type="molecule type" value="Genomic_DNA"/>
</dbReference>
<dbReference type="AlphaFoldDB" id="A0A2A7UPZ8"/>
<dbReference type="STRING" id="1219032.GCA_001515545_03772"/>
<organism evidence="7 8">
    <name type="scientific">Comamonas terrigena</name>
    <dbReference type="NCBI Taxonomy" id="32013"/>
    <lineage>
        <taxon>Bacteria</taxon>
        <taxon>Pseudomonadati</taxon>
        <taxon>Pseudomonadota</taxon>
        <taxon>Betaproteobacteria</taxon>
        <taxon>Burkholderiales</taxon>
        <taxon>Comamonadaceae</taxon>
        <taxon>Comamonas</taxon>
    </lineage>
</organism>
<evidence type="ECO:0000256" key="5">
    <source>
        <dbReference type="ARBA" id="ARBA00022729"/>
    </source>
</evidence>
<evidence type="ECO:0000256" key="2">
    <source>
        <dbReference type="ARBA" id="ARBA00008814"/>
    </source>
</evidence>
<protein>
    <submittedName>
        <fullName evidence="7">ABC transporter substrate-binding protein</fullName>
    </submittedName>
</protein>
<evidence type="ECO:0000313" key="7">
    <source>
        <dbReference type="EMBL" id="PEH87395.1"/>
    </source>
</evidence>
<dbReference type="PANTHER" id="PTHR30532">
    <property type="entry name" value="IRON III DICITRATE-BINDING PERIPLASMIC PROTEIN"/>
    <property type="match status" value="1"/>
</dbReference>
<dbReference type="Proteomes" id="UP000220246">
    <property type="component" value="Unassembled WGS sequence"/>
</dbReference>
<accession>A0A2A7UPZ8</accession>
<dbReference type="GO" id="GO:1901678">
    <property type="term" value="P:iron coordination entity transport"/>
    <property type="evidence" value="ECO:0007669"/>
    <property type="project" value="UniProtKB-ARBA"/>
</dbReference>